<reference evidence="1 2" key="1">
    <citation type="journal article" date="2016" name="Mol. Biol. Evol.">
        <title>Comparative Genomics of Early-Diverging Mushroom-Forming Fungi Provides Insights into the Origins of Lignocellulose Decay Capabilities.</title>
        <authorList>
            <person name="Nagy L.G."/>
            <person name="Riley R."/>
            <person name="Tritt A."/>
            <person name="Adam C."/>
            <person name="Daum C."/>
            <person name="Floudas D."/>
            <person name="Sun H."/>
            <person name="Yadav J.S."/>
            <person name="Pangilinan J."/>
            <person name="Larsson K.H."/>
            <person name="Matsuura K."/>
            <person name="Barry K."/>
            <person name="Labutti K."/>
            <person name="Kuo R."/>
            <person name="Ohm R.A."/>
            <person name="Bhattacharya S.S."/>
            <person name="Shirouzu T."/>
            <person name="Yoshinaga Y."/>
            <person name="Martin F.M."/>
            <person name="Grigoriev I.V."/>
            <person name="Hibbett D.S."/>
        </authorList>
    </citation>
    <scope>NUCLEOTIDE SEQUENCE [LARGE SCALE GENOMIC DNA]</scope>
    <source>
        <strain evidence="1 2">HHB14362 ss-1</strain>
    </source>
</reference>
<proteinExistence type="predicted"/>
<organism evidence="1 2">
    <name type="scientific">Neolentinus lepideus HHB14362 ss-1</name>
    <dbReference type="NCBI Taxonomy" id="1314782"/>
    <lineage>
        <taxon>Eukaryota</taxon>
        <taxon>Fungi</taxon>
        <taxon>Dikarya</taxon>
        <taxon>Basidiomycota</taxon>
        <taxon>Agaricomycotina</taxon>
        <taxon>Agaricomycetes</taxon>
        <taxon>Gloeophyllales</taxon>
        <taxon>Gloeophyllaceae</taxon>
        <taxon>Neolentinus</taxon>
    </lineage>
</organism>
<evidence type="ECO:0000313" key="1">
    <source>
        <dbReference type="EMBL" id="KZT21143.1"/>
    </source>
</evidence>
<dbReference type="AlphaFoldDB" id="A0A165PJW5"/>
<dbReference type="InParanoid" id="A0A165PJW5"/>
<protein>
    <submittedName>
        <fullName evidence="1">Uncharacterized protein</fullName>
    </submittedName>
</protein>
<accession>A0A165PJW5</accession>
<evidence type="ECO:0000313" key="2">
    <source>
        <dbReference type="Proteomes" id="UP000076761"/>
    </source>
</evidence>
<sequence length="149" mass="16328">MSGIWDVIIEAEFNLGSASMFTERPDRMGRGRFFNDTANSAIHEDPAPNITICVSGRQYGRGDPPPLIRSHVHELATYQIGTSNHEDPQRYLFSDFTHTATELAITVMNSGDTWRAVAIVKARLPAWSGSEVLSRLGLTCHSGSSPPAN</sequence>
<keyword evidence="2" id="KW-1185">Reference proteome</keyword>
<gene>
    <name evidence="1" type="ORF">NEOLEDRAFT_1150839</name>
</gene>
<dbReference type="Proteomes" id="UP000076761">
    <property type="component" value="Unassembled WGS sequence"/>
</dbReference>
<dbReference type="EMBL" id="KV425610">
    <property type="protein sequence ID" value="KZT21143.1"/>
    <property type="molecule type" value="Genomic_DNA"/>
</dbReference>
<name>A0A165PJW5_9AGAM</name>